<dbReference type="PROSITE" id="PS50109">
    <property type="entry name" value="HIS_KIN"/>
    <property type="match status" value="1"/>
</dbReference>
<dbReference type="InterPro" id="IPR004358">
    <property type="entry name" value="Sig_transdc_His_kin-like_C"/>
</dbReference>
<keyword evidence="4" id="KW-1133">Transmembrane helix</keyword>
<dbReference type="CDD" id="cd00075">
    <property type="entry name" value="HATPase"/>
    <property type="match status" value="1"/>
</dbReference>
<evidence type="ECO:0000256" key="2">
    <source>
        <dbReference type="ARBA" id="ARBA00012438"/>
    </source>
</evidence>
<keyword evidence="7" id="KW-1185">Reference proteome</keyword>
<keyword evidence="3" id="KW-0597">Phosphoprotein</keyword>
<keyword evidence="4" id="KW-0812">Transmembrane</keyword>
<dbReference type="PRINTS" id="PR00344">
    <property type="entry name" value="BCTRLSENSOR"/>
</dbReference>
<evidence type="ECO:0000256" key="3">
    <source>
        <dbReference type="ARBA" id="ARBA00022553"/>
    </source>
</evidence>
<evidence type="ECO:0000256" key="4">
    <source>
        <dbReference type="SAM" id="Phobius"/>
    </source>
</evidence>
<feature type="domain" description="Histidine kinase" evidence="5">
    <location>
        <begin position="79"/>
        <end position="300"/>
    </location>
</feature>
<dbReference type="CDD" id="cd00082">
    <property type="entry name" value="HisKA"/>
    <property type="match status" value="1"/>
</dbReference>
<dbReference type="GO" id="GO:0000155">
    <property type="term" value="F:phosphorelay sensor kinase activity"/>
    <property type="evidence" value="ECO:0007669"/>
    <property type="project" value="InterPro"/>
</dbReference>
<evidence type="ECO:0000259" key="5">
    <source>
        <dbReference type="PROSITE" id="PS50109"/>
    </source>
</evidence>
<dbReference type="SMART" id="SM00388">
    <property type="entry name" value="HisKA"/>
    <property type="match status" value="1"/>
</dbReference>
<dbReference type="InterPro" id="IPR036890">
    <property type="entry name" value="HATPase_C_sf"/>
</dbReference>
<protein>
    <recommendedName>
        <fullName evidence="2">histidine kinase</fullName>
        <ecNumber evidence="2">2.7.13.3</ecNumber>
    </recommendedName>
</protein>
<dbReference type="PANTHER" id="PTHR43547:SF2">
    <property type="entry name" value="HYBRID SIGNAL TRANSDUCTION HISTIDINE KINASE C"/>
    <property type="match status" value="1"/>
</dbReference>
<dbReference type="Gene3D" id="1.10.287.130">
    <property type="match status" value="1"/>
</dbReference>
<gene>
    <name evidence="6" type="ORF">D0Y96_02790</name>
</gene>
<dbReference type="EC" id="2.7.13.3" evidence="2"/>
<dbReference type="InterPro" id="IPR005467">
    <property type="entry name" value="His_kinase_dom"/>
</dbReference>
<dbReference type="OrthoDB" id="9773956at2"/>
<evidence type="ECO:0000256" key="1">
    <source>
        <dbReference type="ARBA" id="ARBA00000085"/>
    </source>
</evidence>
<keyword evidence="4" id="KW-0472">Membrane</keyword>
<name>A0A372IUX3_9BACT</name>
<dbReference type="InterPro" id="IPR036097">
    <property type="entry name" value="HisK_dim/P_sf"/>
</dbReference>
<keyword evidence="6" id="KW-0418">Kinase</keyword>
<comment type="catalytic activity">
    <reaction evidence="1">
        <text>ATP + protein L-histidine = ADP + protein N-phospho-L-histidine.</text>
        <dbReference type="EC" id="2.7.13.3"/>
    </reaction>
</comment>
<dbReference type="InterPro" id="IPR003594">
    <property type="entry name" value="HATPase_dom"/>
</dbReference>
<accession>A0A372IUX3</accession>
<dbReference type="AlphaFoldDB" id="A0A372IUX3"/>
<keyword evidence="6" id="KW-0808">Transferase</keyword>
<dbReference type="SUPFAM" id="SSF55874">
    <property type="entry name" value="ATPase domain of HSP90 chaperone/DNA topoisomerase II/histidine kinase"/>
    <property type="match status" value="1"/>
</dbReference>
<dbReference type="EMBL" id="QVQT01000001">
    <property type="protein sequence ID" value="RFU18734.1"/>
    <property type="molecule type" value="Genomic_DNA"/>
</dbReference>
<dbReference type="Pfam" id="PF02518">
    <property type="entry name" value="HATPase_c"/>
    <property type="match status" value="1"/>
</dbReference>
<sequence length="309" mass="34859">MRITGRRRNMILFILLGVCLVGVAIALNVGWVVLNWRRLAPLALGIPFFILLIVGLVLNTIFLVREVRRNERHDSFINAVTHELKTPITSIRLYLETLQRRQVSEETREEFYRTMLADSDRLLATVEQVLKAGEVGQRSRSQIRIAVDMHALTEECVRTAITRYHLDPASITLHSEGPARPLVVRGDPDDLQTALMNLLGNAVKYSPEKLEAQVSLRLEHDTWVRISVTDQGIGIPPAHLRRIFRRFYRVPTRSVLRTKGTGLGLFLVRTIARQHGGDAFAESAGEGRGATVGLQLPRLLVQTANKEKR</sequence>
<reference evidence="6 7" key="1">
    <citation type="submission" date="2018-08" db="EMBL/GenBank/DDBJ databases">
        <title>Acidipila sp. 4G-K13, an acidobacterium isolated from forest soil.</title>
        <authorList>
            <person name="Gao Z.-H."/>
            <person name="Qiu L.-H."/>
        </authorList>
    </citation>
    <scope>NUCLEOTIDE SEQUENCE [LARGE SCALE GENOMIC DNA]</scope>
    <source>
        <strain evidence="6 7">4G-K13</strain>
    </source>
</reference>
<dbReference type="Proteomes" id="UP000264702">
    <property type="component" value="Unassembled WGS sequence"/>
</dbReference>
<dbReference type="SMART" id="SM00387">
    <property type="entry name" value="HATPase_c"/>
    <property type="match status" value="1"/>
</dbReference>
<evidence type="ECO:0000313" key="6">
    <source>
        <dbReference type="EMBL" id="RFU18734.1"/>
    </source>
</evidence>
<organism evidence="6 7">
    <name type="scientific">Paracidobacterium acidisoli</name>
    <dbReference type="NCBI Taxonomy" id="2303751"/>
    <lineage>
        <taxon>Bacteria</taxon>
        <taxon>Pseudomonadati</taxon>
        <taxon>Acidobacteriota</taxon>
        <taxon>Terriglobia</taxon>
        <taxon>Terriglobales</taxon>
        <taxon>Acidobacteriaceae</taxon>
        <taxon>Paracidobacterium</taxon>
    </lineage>
</organism>
<evidence type="ECO:0000313" key="7">
    <source>
        <dbReference type="Proteomes" id="UP000264702"/>
    </source>
</evidence>
<comment type="caution">
    <text evidence="6">The sequence shown here is derived from an EMBL/GenBank/DDBJ whole genome shotgun (WGS) entry which is preliminary data.</text>
</comment>
<dbReference type="Gene3D" id="3.30.565.10">
    <property type="entry name" value="Histidine kinase-like ATPase, C-terminal domain"/>
    <property type="match status" value="1"/>
</dbReference>
<dbReference type="SUPFAM" id="SSF47384">
    <property type="entry name" value="Homodimeric domain of signal transducing histidine kinase"/>
    <property type="match status" value="1"/>
</dbReference>
<dbReference type="PANTHER" id="PTHR43547">
    <property type="entry name" value="TWO-COMPONENT HISTIDINE KINASE"/>
    <property type="match status" value="1"/>
</dbReference>
<dbReference type="Pfam" id="PF00512">
    <property type="entry name" value="HisKA"/>
    <property type="match status" value="1"/>
</dbReference>
<dbReference type="InterPro" id="IPR003661">
    <property type="entry name" value="HisK_dim/P_dom"/>
</dbReference>
<proteinExistence type="predicted"/>
<feature type="transmembrane region" description="Helical" evidence="4">
    <location>
        <begin position="42"/>
        <end position="64"/>
    </location>
</feature>